<protein>
    <submittedName>
        <fullName evidence="1">Uncharacterized protein</fullName>
    </submittedName>
</protein>
<organism evidence="1 2">
    <name type="scientific">Collinsella aerofaciens</name>
    <dbReference type="NCBI Taxonomy" id="74426"/>
    <lineage>
        <taxon>Bacteria</taxon>
        <taxon>Bacillati</taxon>
        <taxon>Actinomycetota</taxon>
        <taxon>Coriobacteriia</taxon>
        <taxon>Coriobacteriales</taxon>
        <taxon>Coriobacteriaceae</taxon>
        <taxon>Collinsella</taxon>
    </lineage>
</organism>
<dbReference type="EMBL" id="CABWIE010000033">
    <property type="protein sequence ID" value="VWM01441.1"/>
    <property type="molecule type" value="Genomic_DNA"/>
</dbReference>
<gene>
    <name evidence="1" type="ORF">KCJAJFAP_02287</name>
</gene>
<proteinExistence type="predicted"/>
<keyword evidence="2" id="KW-1185">Reference proteome</keyword>
<name>A0A5K1JB90_9ACTN</name>
<reference evidence="1 2" key="1">
    <citation type="submission" date="2019-10" db="EMBL/GenBank/DDBJ databases">
        <authorList>
            <person name="Wolf R A."/>
        </authorList>
    </citation>
    <scope>NUCLEOTIDE SEQUENCE [LARGE SCALE GENOMIC DNA]</scope>
    <source>
        <strain evidence="1">Collinsella_aerofaciens_MC2</strain>
    </source>
</reference>
<accession>A0A5K1JB90</accession>
<evidence type="ECO:0000313" key="1">
    <source>
        <dbReference type="EMBL" id="VWM01441.1"/>
    </source>
</evidence>
<sequence length="89" mass="9560">MREALPDELREHMDSLDRAGLKAELRVMRDQAATSGWEATLQAARLAYEATGRIDEASVAVSAARAATGTVTYDEPVDLGVYDGFMGVA</sequence>
<dbReference type="AlphaFoldDB" id="A0A5K1JB90"/>
<evidence type="ECO:0000313" key="2">
    <source>
        <dbReference type="Proteomes" id="UP000361836"/>
    </source>
</evidence>
<dbReference type="Proteomes" id="UP000361836">
    <property type="component" value="Unassembled WGS sequence"/>
</dbReference>